<comment type="similarity">
    <text evidence="2">Belongs to the peptidase M14 family.</text>
</comment>
<dbReference type="SUPFAM" id="SSF53187">
    <property type="entry name" value="Zn-dependent exopeptidases"/>
    <property type="match status" value="1"/>
</dbReference>
<accession>A0A6J7RZ25</accession>
<dbReference type="PANTHER" id="PTHR11705:SF143">
    <property type="entry name" value="SLL0236 PROTEIN"/>
    <property type="match status" value="1"/>
</dbReference>
<evidence type="ECO:0000256" key="4">
    <source>
        <dbReference type="ARBA" id="ARBA00022801"/>
    </source>
</evidence>
<dbReference type="PROSITE" id="PS51257">
    <property type="entry name" value="PROKAR_LIPOPROTEIN"/>
    <property type="match status" value="1"/>
</dbReference>
<proteinExistence type="inferred from homology"/>
<name>A0A6J7RZ25_9ZZZZ</name>
<keyword evidence="4" id="KW-0378">Hydrolase</keyword>
<keyword evidence="6" id="KW-0482">Metalloprotease</keyword>
<feature type="domain" description="Peptidase M14" evidence="7">
    <location>
        <begin position="51"/>
        <end position="300"/>
    </location>
</feature>
<sequence length="300" mass="32295">MLYVKSRFLLPLLGVTLLFACSDEQNSKTSVSSSVVDVEASIVPETSTTMSTSTMSTSTTTITTTTSVAPATTQPEFREVTIGMSHLGRPIVAVQIQDSPHRPVIAIGSIHGDESMGLEVVERLLNSSDIPEDLNLWVIPTVNPDGLSAAVRGNARGIDLNRNFATDGWRPVGEGSEKYSGEAAASEPETQAVQQFMLEQQPLLVVWWHQFGNYVDEQRTVADFGLIERFAELTGLPITYVGCGSNPCVGNATVFINSRIAGASSFVVELPRQVSSGDINRQVAAFLEIAEMATQNISSQ</sequence>
<organism evidence="8">
    <name type="scientific">freshwater metagenome</name>
    <dbReference type="NCBI Taxonomy" id="449393"/>
    <lineage>
        <taxon>unclassified sequences</taxon>
        <taxon>metagenomes</taxon>
        <taxon>ecological metagenomes</taxon>
    </lineage>
</organism>
<dbReference type="AlphaFoldDB" id="A0A6J7RZ25"/>
<dbReference type="PROSITE" id="PS52035">
    <property type="entry name" value="PEPTIDASE_M14"/>
    <property type="match status" value="1"/>
</dbReference>
<evidence type="ECO:0000256" key="3">
    <source>
        <dbReference type="ARBA" id="ARBA00022670"/>
    </source>
</evidence>
<dbReference type="GO" id="GO:0006508">
    <property type="term" value="P:proteolysis"/>
    <property type="evidence" value="ECO:0007669"/>
    <property type="project" value="UniProtKB-KW"/>
</dbReference>
<keyword evidence="5" id="KW-0862">Zinc</keyword>
<protein>
    <submittedName>
        <fullName evidence="8">Unannotated protein</fullName>
    </submittedName>
</protein>
<dbReference type="InterPro" id="IPR000834">
    <property type="entry name" value="Peptidase_M14"/>
</dbReference>
<evidence type="ECO:0000256" key="6">
    <source>
        <dbReference type="ARBA" id="ARBA00023049"/>
    </source>
</evidence>
<evidence type="ECO:0000313" key="8">
    <source>
        <dbReference type="EMBL" id="CAB5034184.1"/>
    </source>
</evidence>
<evidence type="ECO:0000259" key="7">
    <source>
        <dbReference type="PROSITE" id="PS52035"/>
    </source>
</evidence>
<comment type="cofactor">
    <cofactor evidence="1">
        <name>Zn(2+)</name>
        <dbReference type="ChEBI" id="CHEBI:29105"/>
    </cofactor>
</comment>
<dbReference type="GO" id="GO:0005615">
    <property type="term" value="C:extracellular space"/>
    <property type="evidence" value="ECO:0007669"/>
    <property type="project" value="TreeGrafter"/>
</dbReference>
<dbReference type="PANTHER" id="PTHR11705">
    <property type="entry name" value="PROTEASE FAMILY M14 CARBOXYPEPTIDASE A,B"/>
    <property type="match status" value="1"/>
</dbReference>
<dbReference type="EMBL" id="CAFBPS010000111">
    <property type="protein sequence ID" value="CAB5034184.1"/>
    <property type="molecule type" value="Genomic_DNA"/>
</dbReference>
<dbReference type="GO" id="GO:0004181">
    <property type="term" value="F:metallocarboxypeptidase activity"/>
    <property type="evidence" value="ECO:0007669"/>
    <property type="project" value="InterPro"/>
</dbReference>
<dbReference type="Gene3D" id="3.40.630.10">
    <property type="entry name" value="Zn peptidases"/>
    <property type="match status" value="1"/>
</dbReference>
<gene>
    <name evidence="8" type="ORF">UFOPK4134_01314</name>
</gene>
<dbReference type="Pfam" id="PF00246">
    <property type="entry name" value="Peptidase_M14"/>
    <property type="match status" value="1"/>
</dbReference>
<dbReference type="GO" id="GO:0008270">
    <property type="term" value="F:zinc ion binding"/>
    <property type="evidence" value="ECO:0007669"/>
    <property type="project" value="InterPro"/>
</dbReference>
<keyword evidence="3" id="KW-0645">Protease</keyword>
<dbReference type="SMART" id="SM00631">
    <property type="entry name" value="Zn_pept"/>
    <property type="match status" value="1"/>
</dbReference>
<evidence type="ECO:0000256" key="1">
    <source>
        <dbReference type="ARBA" id="ARBA00001947"/>
    </source>
</evidence>
<reference evidence="8" key="1">
    <citation type="submission" date="2020-05" db="EMBL/GenBank/DDBJ databases">
        <authorList>
            <person name="Chiriac C."/>
            <person name="Salcher M."/>
            <person name="Ghai R."/>
            <person name="Kavagutti S V."/>
        </authorList>
    </citation>
    <scope>NUCLEOTIDE SEQUENCE</scope>
</reference>
<evidence type="ECO:0000256" key="5">
    <source>
        <dbReference type="ARBA" id="ARBA00022833"/>
    </source>
</evidence>
<evidence type="ECO:0000256" key="2">
    <source>
        <dbReference type="ARBA" id="ARBA00005988"/>
    </source>
</evidence>